<evidence type="ECO:0000313" key="2">
    <source>
        <dbReference type="EMBL" id="KFW91595.1"/>
    </source>
</evidence>
<organism evidence="2 3">
    <name type="scientific">Phalacrocorax carbo</name>
    <name type="common">Great cormorant</name>
    <name type="synonym">Pelecanus carbo</name>
    <dbReference type="NCBI Taxonomy" id="9209"/>
    <lineage>
        <taxon>Eukaryota</taxon>
        <taxon>Metazoa</taxon>
        <taxon>Chordata</taxon>
        <taxon>Craniata</taxon>
        <taxon>Vertebrata</taxon>
        <taxon>Euteleostomi</taxon>
        <taxon>Archelosauria</taxon>
        <taxon>Archosauria</taxon>
        <taxon>Dinosauria</taxon>
        <taxon>Saurischia</taxon>
        <taxon>Theropoda</taxon>
        <taxon>Coelurosauria</taxon>
        <taxon>Aves</taxon>
        <taxon>Neognathae</taxon>
        <taxon>Neoaves</taxon>
        <taxon>Aequornithes</taxon>
        <taxon>Suliformes</taxon>
        <taxon>Phalacrocoracidae</taxon>
        <taxon>Phalacrocorax</taxon>
    </lineage>
</organism>
<dbReference type="Pfam" id="PF15057">
    <property type="entry name" value="DUF4537"/>
    <property type="match status" value="1"/>
</dbReference>
<feature type="non-terminal residue" evidence="2">
    <location>
        <position position="335"/>
    </location>
</feature>
<dbReference type="InterPro" id="IPR032770">
    <property type="entry name" value="DUF4537"/>
</dbReference>
<dbReference type="Gene3D" id="2.30.30.140">
    <property type="match status" value="1"/>
</dbReference>
<dbReference type="Proteomes" id="UP000053238">
    <property type="component" value="Unassembled WGS sequence"/>
</dbReference>
<dbReference type="CDD" id="cd04508">
    <property type="entry name" value="Tudor_SF"/>
    <property type="match status" value="1"/>
</dbReference>
<reference evidence="2 3" key="1">
    <citation type="submission" date="2014-04" db="EMBL/GenBank/DDBJ databases">
        <title>Genome evolution of avian class.</title>
        <authorList>
            <person name="Zhang G."/>
            <person name="Li C."/>
        </authorList>
    </citation>
    <scope>NUCLEOTIDE SEQUENCE [LARGE SCALE GENOMIC DNA]</scope>
    <source>
        <strain evidence="2">BGI_N336</strain>
    </source>
</reference>
<evidence type="ECO:0000313" key="3">
    <source>
        <dbReference type="Proteomes" id="UP000053238"/>
    </source>
</evidence>
<dbReference type="PANTHER" id="PTHR14343:SF3">
    <property type="entry name" value="SIMILAR TO PREDICTED GENE ICRFP703B1614Q5.5"/>
    <property type="match status" value="1"/>
</dbReference>
<proteinExistence type="predicted"/>
<dbReference type="PANTHER" id="PTHR14343">
    <property type="entry name" value="VWFA DOMAIN-CONTAINING PROTEIN"/>
    <property type="match status" value="1"/>
</dbReference>
<protein>
    <submittedName>
        <fullName evidence="2">Uncharacterized protein C11orf16</fullName>
    </submittedName>
</protein>
<name>A0A093QYZ3_PHACA</name>
<evidence type="ECO:0000259" key="1">
    <source>
        <dbReference type="Pfam" id="PF15057"/>
    </source>
</evidence>
<dbReference type="AlphaFoldDB" id="A0A093QYZ3"/>
<feature type="non-terminal residue" evidence="2">
    <location>
        <position position="1"/>
    </location>
</feature>
<keyword evidence="3" id="KW-1185">Reference proteome</keyword>
<gene>
    <name evidence="2" type="ORF">N336_09772</name>
</gene>
<accession>A0A093QYZ3</accession>
<dbReference type="EMBL" id="KL430870">
    <property type="protein sequence ID" value="KFW91595.1"/>
    <property type="molecule type" value="Genomic_DNA"/>
</dbReference>
<sequence length="335" mass="37614">CLTSPSPAWKRLSAVGRSVALDSNIPVLVRWEQDGFYYRGTVKEEIESERGMFVVEFAKPLVSCGRHPMCVQKTAKDDILEYVNGMKHSLLPGDKVLAPWEPDMARYGPGTVLTGIETRDPLRASEDEEIMVQFWNDKKVKLARGVALWIPPRLWERIVEMIHMPFTSRVKPRKSLDTNACISSCSPKASLIPVCAVHSLAKHRLCCSPCWPHFRCHHDGICCFSAYVRCICCCHPHVDAWWPLPSRSPVFQSETEEAELSSEPSPCLVELKDPKQEAATAVAGFLPCSDSEWGVEPFPTKSTVVDSAVDTGSGCLEKPRLKDSAKPKWKYWKRS</sequence>
<feature type="domain" description="DUF4537" evidence="1">
    <location>
        <begin position="26"/>
        <end position="161"/>
    </location>
</feature>